<reference evidence="4 5" key="1">
    <citation type="journal article" date="2023" name="Commun. Biol.">
        <title>Reorganization of the ancestral sex-determining regions during the evolution of trioecy in Pleodorina starrii.</title>
        <authorList>
            <person name="Takahashi K."/>
            <person name="Suzuki S."/>
            <person name="Kawai-Toyooka H."/>
            <person name="Yamamoto K."/>
            <person name="Hamaji T."/>
            <person name="Ootsuki R."/>
            <person name="Yamaguchi H."/>
            <person name="Kawachi M."/>
            <person name="Higashiyama T."/>
            <person name="Nozaki H."/>
        </authorList>
    </citation>
    <scope>NUCLEOTIDE SEQUENCE [LARGE SCALE GENOMIC DNA]</scope>
    <source>
        <strain evidence="4 5">NIES-4479</strain>
    </source>
</reference>
<feature type="compositionally biased region" description="Polar residues" evidence="1">
    <location>
        <begin position="1074"/>
        <end position="1083"/>
    </location>
</feature>
<dbReference type="InterPro" id="IPR043136">
    <property type="entry name" value="B30.2/SPRY_sf"/>
</dbReference>
<name>A0A9W6BQ80_9CHLO</name>
<dbReference type="PANTHER" id="PTHR24216">
    <property type="entry name" value="PAXILLIN-RELATED"/>
    <property type="match status" value="1"/>
</dbReference>
<evidence type="ECO:0000313" key="4">
    <source>
        <dbReference type="EMBL" id="GLC56299.1"/>
    </source>
</evidence>
<dbReference type="InterPro" id="IPR002625">
    <property type="entry name" value="Smr_dom"/>
</dbReference>
<evidence type="ECO:0000313" key="5">
    <source>
        <dbReference type="Proteomes" id="UP001165080"/>
    </source>
</evidence>
<dbReference type="Gene3D" id="2.60.120.920">
    <property type="match status" value="1"/>
</dbReference>
<evidence type="ECO:0000256" key="1">
    <source>
        <dbReference type="SAM" id="MobiDB-lite"/>
    </source>
</evidence>
<protein>
    <submittedName>
        <fullName evidence="4">Uncharacterized protein</fullName>
    </submittedName>
</protein>
<dbReference type="EMBL" id="BRXU01000015">
    <property type="protein sequence ID" value="GLC56299.1"/>
    <property type="molecule type" value="Genomic_DNA"/>
</dbReference>
<gene>
    <name evidence="4" type="primary">PLESTB001648</name>
    <name evidence="4" type="ORF">PLESTB_001089800</name>
</gene>
<comment type="caution">
    <text evidence="4">The sequence shown here is derived from an EMBL/GenBank/DDBJ whole genome shotgun (WGS) entry which is preliminary data.</text>
</comment>
<keyword evidence="5" id="KW-1185">Reference proteome</keyword>
<dbReference type="CDD" id="cd12885">
    <property type="entry name" value="SPRY_RanBP_like"/>
    <property type="match status" value="1"/>
</dbReference>
<accession>A0A9W6BQ80</accession>
<dbReference type="InterPro" id="IPR044736">
    <property type="entry name" value="Gid1/RanBPM/SPLA_SPRY"/>
</dbReference>
<dbReference type="InterPro" id="IPR003877">
    <property type="entry name" value="SPRY_dom"/>
</dbReference>
<dbReference type="Gene3D" id="3.30.1370.110">
    <property type="match status" value="1"/>
</dbReference>
<feature type="region of interest" description="Disordered" evidence="1">
    <location>
        <begin position="68"/>
        <end position="89"/>
    </location>
</feature>
<dbReference type="CDD" id="cd14279">
    <property type="entry name" value="CUE"/>
    <property type="match status" value="1"/>
</dbReference>
<dbReference type="Proteomes" id="UP001165080">
    <property type="component" value="Unassembled WGS sequence"/>
</dbReference>
<feature type="region of interest" description="Disordered" evidence="1">
    <location>
        <begin position="170"/>
        <end position="209"/>
    </location>
</feature>
<proteinExistence type="predicted"/>
<dbReference type="PROSITE" id="PS50188">
    <property type="entry name" value="B302_SPRY"/>
    <property type="match status" value="1"/>
</dbReference>
<dbReference type="Pfam" id="PF00622">
    <property type="entry name" value="SPRY"/>
    <property type="match status" value="1"/>
</dbReference>
<evidence type="ECO:0000259" key="2">
    <source>
        <dbReference type="PROSITE" id="PS50188"/>
    </source>
</evidence>
<feature type="compositionally biased region" description="Low complexity" evidence="1">
    <location>
        <begin position="244"/>
        <end position="271"/>
    </location>
</feature>
<dbReference type="InterPro" id="IPR001870">
    <property type="entry name" value="B30.2/SPRY"/>
</dbReference>
<dbReference type="PANTHER" id="PTHR24216:SF65">
    <property type="entry name" value="PAXILLIN-LIKE PROTEIN 1"/>
    <property type="match status" value="1"/>
</dbReference>
<sequence length="1422" mass="148728">MMTYNPVQNLLQACANAQDRTTPLLPAPISSGAAPTTAFSPLLPMQSAGAAAPARLTPSPIVLARNSHESQAGQTAHGPPPPRASTQPAAPVPFLVPVPVPVPVAQPRHHAAVAPHPAPVWPVNVIRPAVGLAPGPPAAVLAAPPPALAPVGPPPAPYFPAGTDAEPLRAAASEPAAEPQNMTGAEPQLQPQLQPQPQPQLQPQQQAEAHPYLPDQASIIAFVSEMVRRRDLAAARQPPPPAPQAAAAAAQAGRPAAPHVHAHAHACAPGTGQQGTGAGGAIATQGADPLGLFQPQPQTQIQPQPPAQFHPVQAQLCPQLQLQRQPEPQPQPLPVEELQLQPAEELQPQATDSDVLQSQVEFLQDMVGGRADVATCRDVLAEVQGDMDRASTAILELYGGGGRAASGASHGAGQNDGLSSPGAEVSVNFGQSPFVFDIEPYKVMSPPSALSSPRMGRSVAVEGKYTVRYIDNKIFGKVGTVQADFPAPPSSLLYYFEMKIQDAGRNTRIGLGYAHSGHPETHHVGAVEGSFALHGNSGTTHWEKAQGDDYGFKFGTGDVVGAALDFQRMQIFFTKNGRPGKALPVNFKRPLYPTVSLDSLGAKVSVNFGQSPFVFDIEPYKIKEGSRVAIRNVSIDDARSIQANRGGWDPSMETMLGTTGTVVEVLGNGDALVLLDHGGRTRRWSPVLLVPAGTPMAAVQADVSAPPSSEAAAPPIAEEECFLAAAVEHAPQQLSDVVTSGEAGGSCWPGPGAADSGLGLLAAAEDGAGAAWAESGGGADADPWAAVDGFCEGGAEAGAADGALQGPELAPRDSACGGELGWDAMAVEDWEAWQAAEAIEAVEDKMEELRIYFPHLDEDTLRNHLKMLDGNVQEALKLLSEYHEEEIYRRIRMDRQAEEDAALARLLAEQQQQQHANGVSAASALADSMADDYVMNALEELEPEVRRMAMTSSHDGGAALRPGTGTGLLSYRERRGLERLVHVFGGDVDKELLAEVLRNQDGDFTAARAALLSMGLIERQPPPQQQQQQQPEASLGGAGTLPEWDTEDGCLVSTRLGRPSPPRQRPAPPVLATCGSTSRSSAAQGHPTAFPQQQPQQLLSGAAANGLDGLAAARYSAGVGRYGRQLGAEMDAAAAAAGPSAGMAAAADAAADGSAAGPSGYGGPQLGPIRLLASLGVDFQAMGLSEEALQCIRVAFDNSPLRRLAQLRGPNLTVPSEMGDLLERQRAGAGRPGFGLTHTEKQALWDAHRELPLALKAMKEVLRKGAQAAYESEQPGSKRLAKELRTAASALDPVIHEQHSKASSRIYAQINGALRQQWVTDLHGLLPAEVPARLEMTLRMLLGSGGMVDWRIVTGKGLHSRGDGPKLLPLVEEWLIAHGLGFLQQPGSLVVQLTPEAAAAAGALRGAGAAASEANGPVQRQA</sequence>
<feature type="compositionally biased region" description="Pro residues" evidence="1">
    <location>
        <begin position="1059"/>
        <end position="1069"/>
    </location>
</feature>
<dbReference type="InterPro" id="IPR036063">
    <property type="entry name" value="Smr_dom_sf"/>
</dbReference>
<evidence type="ECO:0000259" key="3">
    <source>
        <dbReference type="PROSITE" id="PS50828"/>
    </source>
</evidence>
<dbReference type="PROSITE" id="PS50828">
    <property type="entry name" value="SMR"/>
    <property type="match status" value="1"/>
</dbReference>
<feature type="domain" description="Smr" evidence="3">
    <location>
        <begin position="1320"/>
        <end position="1394"/>
    </location>
</feature>
<organism evidence="4 5">
    <name type="scientific">Pleodorina starrii</name>
    <dbReference type="NCBI Taxonomy" id="330485"/>
    <lineage>
        <taxon>Eukaryota</taxon>
        <taxon>Viridiplantae</taxon>
        <taxon>Chlorophyta</taxon>
        <taxon>core chlorophytes</taxon>
        <taxon>Chlorophyceae</taxon>
        <taxon>CS clade</taxon>
        <taxon>Chlamydomonadales</taxon>
        <taxon>Volvocaceae</taxon>
        <taxon>Pleodorina</taxon>
    </lineage>
</organism>
<feature type="domain" description="B30.2/SPRY" evidence="2">
    <location>
        <begin position="416"/>
        <end position="613"/>
    </location>
</feature>
<dbReference type="SUPFAM" id="SSF49899">
    <property type="entry name" value="Concanavalin A-like lectins/glucanases"/>
    <property type="match status" value="1"/>
</dbReference>
<dbReference type="InterPro" id="IPR013320">
    <property type="entry name" value="ConA-like_dom_sf"/>
</dbReference>
<feature type="region of interest" description="Disordered" evidence="1">
    <location>
        <begin position="231"/>
        <end position="309"/>
    </location>
</feature>
<dbReference type="SUPFAM" id="SSF160443">
    <property type="entry name" value="SMR domain-like"/>
    <property type="match status" value="1"/>
</dbReference>
<dbReference type="SMART" id="SM00449">
    <property type="entry name" value="SPRY"/>
    <property type="match status" value="1"/>
</dbReference>
<feature type="region of interest" description="Disordered" evidence="1">
    <location>
        <begin position="1020"/>
        <end position="1094"/>
    </location>
</feature>